<keyword evidence="2 4" id="KW-0808">Transferase</keyword>
<protein>
    <recommendedName>
        <fullName evidence="4">Glutathione S-transferase kappa</fullName>
        <ecNumber evidence="4">2.5.1.18</ecNumber>
    </recommendedName>
</protein>
<dbReference type="PANTHER" id="PTHR42943">
    <property type="entry name" value="GLUTATHIONE S-TRANSFERASE KAPPA"/>
    <property type="match status" value="1"/>
</dbReference>
<evidence type="ECO:0000256" key="1">
    <source>
        <dbReference type="ARBA" id="ARBA00006494"/>
    </source>
</evidence>
<dbReference type="SUPFAM" id="SSF52833">
    <property type="entry name" value="Thioredoxin-like"/>
    <property type="match status" value="1"/>
</dbReference>
<dbReference type="GO" id="GO:0004364">
    <property type="term" value="F:glutathione transferase activity"/>
    <property type="evidence" value="ECO:0007669"/>
    <property type="project" value="UniProtKB-UniRule"/>
</dbReference>
<sequence>MAAGPRITLYVDIVSPFAYIAYHVLRNSPVFAKCTVTYVPVFLGGIMHATGNSPPIRIKNKDKWINKERMRWAKVLEVPISKATPEGFPVNTLAVQRALCAIAEDRPEKLTASLDALYHALWVKADSAVGKPEGFLPVLESVIGKEAVVKVAEKATTAEIKKALISNTDRAVESGAFGLPWIECTNAKDETESFFGVDHFGMVMAFLGLEGTLTKGFKSLL</sequence>
<dbReference type="STRING" id="554155.C5FGB6"/>
<comment type="similarity">
    <text evidence="1 4">Belongs to the GST superfamily. Kappa family.</text>
</comment>
<dbReference type="AlphaFoldDB" id="C5FGB6"/>
<dbReference type="RefSeq" id="XP_002849686.1">
    <property type="nucleotide sequence ID" value="XM_002849640.1"/>
</dbReference>
<dbReference type="FunFam" id="3.40.30.10:FF:000096">
    <property type="entry name" value="Glutathione S-transferase kappa"/>
    <property type="match status" value="1"/>
</dbReference>
<keyword evidence="7" id="KW-0413">Isomerase</keyword>
<dbReference type="Pfam" id="PF01323">
    <property type="entry name" value="DSBA"/>
    <property type="match status" value="1"/>
</dbReference>
<accession>C5FGB6</accession>
<feature type="active site" description="Nucleophile" evidence="5">
    <location>
        <position position="15"/>
    </location>
</feature>
<evidence type="ECO:0000256" key="3">
    <source>
        <dbReference type="ARBA" id="ARBA00047960"/>
    </source>
</evidence>
<dbReference type="GO" id="GO:0005739">
    <property type="term" value="C:mitochondrion"/>
    <property type="evidence" value="ECO:0007669"/>
    <property type="project" value="TreeGrafter"/>
</dbReference>
<dbReference type="GO" id="GO:0004602">
    <property type="term" value="F:glutathione peroxidase activity"/>
    <property type="evidence" value="ECO:0007669"/>
    <property type="project" value="TreeGrafter"/>
</dbReference>
<dbReference type="VEuPathDB" id="FungiDB:MCYG_02620"/>
<evidence type="ECO:0000259" key="6">
    <source>
        <dbReference type="Pfam" id="PF01323"/>
    </source>
</evidence>
<dbReference type="GeneID" id="9222736"/>
<dbReference type="InterPro" id="IPR051924">
    <property type="entry name" value="GST_Kappa/NadH"/>
</dbReference>
<dbReference type="Gene3D" id="3.40.30.10">
    <property type="entry name" value="Glutaredoxin"/>
    <property type="match status" value="1"/>
</dbReference>
<evidence type="ECO:0000256" key="4">
    <source>
        <dbReference type="PIRNR" id="PIRNR006386"/>
    </source>
</evidence>
<dbReference type="InterPro" id="IPR036249">
    <property type="entry name" value="Thioredoxin-like_sf"/>
</dbReference>
<dbReference type="PANTHER" id="PTHR42943:SF2">
    <property type="entry name" value="GLUTATHIONE S-TRANSFERASE KAPPA 1"/>
    <property type="match status" value="1"/>
</dbReference>
<comment type="catalytic activity">
    <reaction evidence="3 4">
        <text>RX + glutathione = an S-substituted glutathione + a halide anion + H(+)</text>
        <dbReference type="Rhea" id="RHEA:16437"/>
        <dbReference type="ChEBI" id="CHEBI:15378"/>
        <dbReference type="ChEBI" id="CHEBI:16042"/>
        <dbReference type="ChEBI" id="CHEBI:17792"/>
        <dbReference type="ChEBI" id="CHEBI:57925"/>
        <dbReference type="ChEBI" id="CHEBI:90779"/>
        <dbReference type="EC" id="2.5.1.18"/>
    </reaction>
</comment>
<feature type="domain" description="DSBA-like thioredoxin" evidence="6">
    <location>
        <begin position="7"/>
        <end position="199"/>
    </location>
</feature>
<dbReference type="HOGENOM" id="CLU_069253_1_4_1"/>
<dbReference type="OMA" id="ECTNSKG"/>
<dbReference type="EC" id="2.5.1.18" evidence="4"/>
<dbReference type="Proteomes" id="UP000002035">
    <property type="component" value="Unassembled WGS sequence"/>
</dbReference>
<organism evidence="7 8">
    <name type="scientific">Arthroderma otae (strain ATCC MYA-4605 / CBS 113480)</name>
    <name type="common">Microsporum canis</name>
    <dbReference type="NCBI Taxonomy" id="554155"/>
    <lineage>
        <taxon>Eukaryota</taxon>
        <taxon>Fungi</taxon>
        <taxon>Dikarya</taxon>
        <taxon>Ascomycota</taxon>
        <taxon>Pezizomycotina</taxon>
        <taxon>Eurotiomycetes</taxon>
        <taxon>Eurotiomycetidae</taxon>
        <taxon>Onygenales</taxon>
        <taxon>Arthrodermataceae</taxon>
        <taxon>Microsporum</taxon>
    </lineage>
</organism>
<gene>
    <name evidence="7" type="ORF">MCYG_02620</name>
</gene>
<dbReference type="GO" id="GO:0005777">
    <property type="term" value="C:peroxisome"/>
    <property type="evidence" value="ECO:0007669"/>
    <property type="project" value="TreeGrafter"/>
</dbReference>
<reference evidence="7" key="1">
    <citation type="submission" date="2008-10" db="EMBL/GenBank/DDBJ databases">
        <title>Annotation of Microsporum canis strain CBS 113480.</title>
        <authorList>
            <consortium name="The Broad Institute Genome Sequencing Platform"/>
            <person name="Cuomo C."/>
            <person name="Henn M.R."/>
            <person name="Young S.K."/>
            <person name="Kodira C.D."/>
            <person name="Zeng Q."/>
            <person name="Koehrsen M."/>
            <person name="Alvarado L."/>
            <person name="Berlin A."/>
            <person name="Borenstein D."/>
            <person name="Chen Z."/>
            <person name="Engels R."/>
            <person name="Freedman E."/>
            <person name="Gellesch M."/>
            <person name="Goldberg J."/>
            <person name="Griggs A."/>
            <person name="Gujja S."/>
            <person name="Heiman D."/>
            <person name="Hepburn T."/>
            <person name="Howarth C."/>
            <person name="Jen D."/>
            <person name="Larson L."/>
            <person name="Lewis B."/>
            <person name="Mehta T."/>
            <person name="Park D."/>
            <person name="Pearson M."/>
            <person name="Roberts A."/>
            <person name="Saif S."/>
            <person name="Shea T."/>
            <person name="Shenoy N."/>
            <person name="Sisk P."/>
            <person name="Stolte C."/>
            <person name="Sykes S."/>
            <person name="Walk T."/>
            <person name="White J."/>
            <person name="Yandava C."/>
            <person name="Guigo R."/>
            <person name="Borodovsky M."/>
            <person name="White T.C."/>
            <person name="Oliver B.G."/>
            <person name="Graser Y."/>
            <person name="Abdel-Rahman S."/>
            <person name="Gurr S.J."/>
            <person name="Martinez-Rossi N."/>
            <person name="Summerbell R."/>
            <person name="Lander E."/>
            <person name="Nusbaum C."/>
            <person name="Galagan J."/>
            <person name="Birren B."/>
        </authorList>
    </citation>
    <scope>NUCLEOTIDE SEQUENCE</scope>
    <source>
        <strain evidence="7">CBS 113480</strain>
    </source>
</reference>
<name>C5FGB6_ARTOC</name>
<dbReference type="InterPro" id="IPR014440">
    <property type="entry name" value="HCCAis_GSTk"/>
</dbReference>
<dbReference type="OrthoDB" id="4664297at2759"/>
<keyword evidence="8" id="KW-1185">Reference proteome</keyword>
<dbReference type="GO" id="GO:0016853">
    <property type="term" value="F:isomerase activity"/>
    <property type="evidence" value="ECO:0007669"/>
    <property type="project" value="UniProtKB-KW"/>
</dbReference>
<dbReference type="PIRSF" id="PIRSF006386">
    <property type="entry name" value="HCCAis_GSTk"/>
    <property type="match status" value="1"/>
</dbReference>
<dbReference type="EMBL" id="DS995702">
    <property type="protein sequence ID" value="EEQ29801.1"/>
    <property type="molecule type" value="Genomic_DNA"/>
</dbReference>
<dbReference type="InterPro" id="IPR001853">
    <property type="entry name" value="DSBA-like_thioredoxin_dom"/>
</dbReference>
<proteinExistence type="inferred from homology"/>
<evidence type="ECO:0000256" key="2">
    <source>
        <dbReference type="ARBA" id="ARBA00022679"/>
    </source>
</evidence>
<dbReference type="GO" id="GO:0006749">
    <property type="term" value="P:glutathione metabolic process"/>
    <property type="evidence" value="ECO:0007669"/>
    <property type="project" value="TreeGrafter"/>
</dbReference>
<evidence type="ECO:0000313" key="8">
    <source>
        <dbReference type="Proteomes" id="UP000002035"/>
    </source>
</evidence>
<evidence type="ECO:0000313" key="7">
    <source>
        <dbReference type="EMBL" id="EEQ29801.1"/>
    </source>
</evidence>
<evidence type="ECO:0000256" key="5">
    <source>
        <dbReference type="PIRSR" id="PIRSR006386-1"/>
    </source>
</evidence>
<dbReference type="eggNOG" id="ENOG502R0HS">
    <property type="taxonomic scope" value="Eukaryota"/>
</dbReference>